<evidence type="ECO:0000256" key="4">
    <source>
        <dbReference type="ARBA" id="ARBA00022722"/>
    </source>
</evidence>
<evidence type="ECO:0000256" key="8">
    <source>
        <dbReference type="ARBA" id="ARBA00022842"/>
    </source>
</evidence>
<evidence type="ECO:0000256" key="3">
    <source>
        <dbReference type="ARBA" id="ARBA00012180"/>
    </source>
</evidence>
<evidence type="ECO:0000256" key="9">
    <source>
        <dbReference type="SAM" id="MobiDB-lite"/>
    </source>
</evidence>
<evidence type="ECO:0000256" key="6">
    <source>
        <dbReference type="ARBA" id="ARBA00022759"/>
    </source>
</evidence>
<evidence type="ECO:0000313" key="12">
    <source>
        <dbReference type="Proteomes" id="UP000005206"/>
    </source>
</evidence>
<feature type="domain" description="Ribonuclease H1 N-terminal" evidence="10">
    <location>
        <begin position="102"/>
        <end position="145"/>
    </location>
</feature>
<dbReference type="AlphaFoldDB" id="C7YJJ7"/>
<comment type="cofactor">
    <cofactor evidence="1">
        <name>Mg(2+)</name>
        <dbReference type="ChEBI" id="CHEBI:18420"/>
    </cofactor>
</comment>
<dbReference type="RefSeq" id="XP_003054702.1">
    <property type="nucleotide sequence ID" value="XM_003054656.1"/>
</dbReference>
<accession>C7YJJ7</accession>
<feature type="region of interest" description="Disordered" evidence="9">
    <location>
        <begin position="24"/>
        <end position="44"/>
    </location>
</feature>
<reference evidence="11 12" key="1">
    <citation type="journal article" date="2009" name="PLoS Genet.">
        <title>The genome of Nectria haematococca: contribution of supernumerary chromosomes to gene expansion.</title>
        <authorList>
            <person name="Coleman J.J."/>
            <person name="Rounsley S.D."/>
            <person name="Rodriguez-Carres M."/>
            <person name="Kuo A."/>
            <person name="Wasmann C.C."/>
            <person name="Grimwood J."/>
            <person name="Schmutz J."/>
            <person name="Taga M."/>
            <person name="White G.J."/>
            <person name="Zhou S."/>
            <person name="Schwartz D.C."/>
            <person name="Freitag M."/>
            <person name="Ma L.J."/>
            <person name="Danchin E.G."/>
            <person name="Henrissat B."/>
            <person name="Coutinho P.M."/>
            <person name="Nelson D.R."/>
            <person name="Straney D."/>
            <person name="Napoli C.A."/>
            <person name="Barker B.M."/>
            <person name="Gribskov M."/>
            <person name="Rep M."/>
            <person name="Kroken S."/>
            <person name="Molnar I."/>
            <person name="Rensing C."/>
            <person name="Kennell J.C."/>
            <person name="Zamora J."/>
            <person name="Farman M.L."/>
            <person name="Selker E.U."/>
            <person name="Salamov A."/>
            <person name="Shapiro H."/>
            <person name="Pangilinan J."/>
            <person name="Lindquist E."/>
            <person name="Lamers C."/>
            <person name="Grigoriev I.V."/>
            <person name="Geiser D.M."/>
            <person name="Covert S.F."/>
            <person name="Temporini E."/>
            <person name="Vanetten H.D."/>
        </authorList>
    </citation>
    <scope>NUCLEOTIDE SEQUENCE [LARGE SCALE GENOMIC DNA]</scope>
    <source>
        <strain evidence="12">ATCC MYA-4622 / CBS 123669 / FGSC 9596 / NRRL 45880 / 77-13-4</strain>
    </source>
</reference>
<evidence type="ECO:0000313" key="11">
    <source>
        <dbReference type="EMBL" id="EEU48989.1"/>
    </source>
</evidence>
<proteinExistence type="inferred from homology"/>
<evidence type="ECO:0000256" key="1">
    <source>
        <dbReference type="ARBA" id="ARBA00001946"/>
    </source>
</evidence>
<gene>
    <name evidence="11" type="ORF">NECHADRAFT_75702</name>
</gene>
<keyword evidence="7" id="KW-0378">Hydrolase</keyword>
<comment type="similarity">
    <text evidence="2">Belongs to the RNase H family.</text>
</comment>
<dbReference type="InterPro" id="IPR011320">
    <property type="entry name" value="RNase_H1_N"/>
</dbReference>
<dbReference type="Pfam" id="PF01693">
    <property type="entry name" value="Cauli_VI"/>
    <property type="match status" value="1"/>
</dbReference>
<dbReference type="FunFam" id="3.40.970.10:FF:000001">
    <property type="entry name" value="Ribonuclease H1"/>
    <property type="match status" value="1"/>
</dbReference>
<dbReference type="InParanoid" id="C7YJJ7"/>
<dbReference type="EC" id="3.1.26.4" evidence="3"/>
<keyword evidence="12" id="KW-1185">Reference proteome</keyword>
<dbReference type="HOGENOM" id="CLU_1603183_0_0_1"/>
<dbReference type="GO" id="GO:0046872">
    <property type="term" value="F:metal ion binding"/>
    <property type="evidence" value="ECO:0007669"/>
    <property type="project" value="UniProtKB-KW"/>
</dbReference>
<dbReference type="InterPro" id="IPR037056">
    <property type="entry name" value="RNase_H1_N_sf"/>
</dbReference>
<evidence type="ECO:0000256" key="2">
    <source>
        <dbReference type="ARBA" id="ARBA00005300"/>
    </source>
</evidence>
<evidence type="ECO:0000256" key="5">
    <source>
        <dbReference type="ARBA" id="ARBA00022723"/>
    </source>
</evidence>
<keyword evidence="6" id="KW-0255">Endonuclease</keyword>
<sequence>MQPSFIPLAWRAKTVGLQHLHVSQNGSQRINGRPPASTTPTIGQMVSRQPKMVQVQIQLMPLRHSHLGHSPFSSLHLGIFQLRFTPTTQLNSQYKVTSTRMKFYAVAVGRITGVFTTWDETKPQVNGYSGAIHKSFKSREKAQEFLYQHKDESNPFLRPRMEEEST</sequence>
<dbReference type="OrthoDB" id="407198at2759"/>
<keyword evidence="4" id="KW-0540">Nuclease</keyword>
<organism evidence="11 12">
    <name type="scientific">Fusarium vanettenii (strain ATCC MYA-4622 / CBS 123669 / FGSC 9596 / NRRL 45880 / 77-13-4)</name>
    <name type="common">Fusarium solani subsp. pisi</name>
    <dbReference type="NCBI Taxonomy" id="660122"/>
    <lineage>
        <taxon>Eukaryota</taxon>
        <taxon>Fungi</taxon>
        <taxon>Dikarya</taxon>
        <taxon>Ascomycota</taxon>
        <taxon>Pezizomycotina</taxon>
        <taxon>Sordariomycetes</taxon>
        <taxon>Hypocreomycetidae</taxon>
        <taxon>Hypocreales</taxon>
        <taxon>Nectriaceae</taxon>
        <taxon>Fusarium</taxon>
        <taxon>Fusarium solani species complex</taxon>
        <taxon>Fusarium vanettenii</taxon>
    </lineage>
</organism>
<keyword evidence="8" id="KW-0460">Magnesium</keyword>
<dbReference type="STRING" id="660122.C7YJJ7"/>
<name>C7YJJ7_FUSV7</name>
<dbReference type="InterPro" id="IPR009027">
    <property type="entry name" value="Ribosomal_bL9/RNase_H1_N"/>
</dbReference>
<dbReference type="GO" id="GO:0004523">
    <property type="term" value="F:RNA-DNA hybrid ribonuclease activity"/>
    <property type="evidence" value="ECO:0007669"/>
    <property type="project" value="UniProtKB-EC"/>
</dbReference>
<dbReference type="VEuPathDB" id="FungiDB:NECHADRAFT_75702"/>
<dbReference type="eggNOG" id="KOG3752">
    <property type="taxonomic scope" value="Eukaryota"/>
</dbReference>
<evidence type="ECO:0000259" key="10">
    <source>
        <dbReference type="Pfam" id="PF01693"/>
    </source>
</evidence>
<dbReference type="EMBL" id="GG698896">
    <property type="protein sequence ID" value="EEU48989.1"/>
    <property type="molecule type" value="Genomic_DNA"/>
</dbReference>
<evidence type="ECO:0000256" key="7">
    <source>
        <dbReference type="ARBA" id="ARBA00022801"/>
    </source>
</evidence>
<protein>
    <recommendedName>
        <fullName evidence="3">ribonuclease H</fullName>
        <ecNumber evidence="3">3.1.26.4</ecNumber>
    </recommendedName>
</protein>
<dbReference type="KEGG" id="nhe:NECHADRAFT_75702"/>
<keyword evidence="5" id="KW-0479">Metal-binding</keyword>
<dbReference type="SUPFAM" id="SSF55658">
    <property type="entry name" value="L9 N-domain-like"/>
    <property type="match status" value="1"/>
</dbReference>
<dbReference type="Proteomes" id="UP000005206">
    <property type="component" value="Chromosome 1"/>
</dbReference>
<dbReference type="Gene3D" id="3.40.970.10">
    <property type="entry name" value="Ribonuclease H1, N-terminal domain"/>
    <property type="match status" value="1"/>
</dbReference>
<dbReference type="GeneID" id="9676623"/>